<proteinExistence type="predicted"/>
<gene>
    <name evidence="2" type="ORF">OEV98_06165</name>
</gene>
<sequence>MNIVFFCIILVSFFASTISSLWILKRKENKWSALAVAFIVNSLILSIATMFLYKTDSQMFHKQMEGLFASLGVLVLVFFIPIITWINYFIIMGVKKKGVRL</sequence>
<keyword evidence="1" id="KW-1133">Transmembrane helix</keyword>
<evidence type="ECO:0000256" key="1">
    <source>
        <dbReference type="SAM" id="Phobius"/>
    </source>
</evidence>
<protein>
    <submittedName>
        <fullName evidence="2">Uncharacterized protein</fullName>
    </submittedName>
</protein>
<reference evidence="2" key="1">
    <citation type="submission" date="2022-10" db="EMBL/GenBank/DDBJ databases">
        <title>Description of Fervidibacillus gen. nov. in the family Fervidibacillaceae fam. nov. with two species, Fervidibacillus albus sp. nov., and Fervidibacillus halotolerans sp. nov., isolated from tidal flat sediments.</title>
        <authorList>
            <person name="Kwon K.K."/>
            <person name="Yang S.-H."/>
        </authorList>
    </citation>
    <scope>NUCLEOTIDE SEQUENCE</scope>
    <source>
        <strain evidence="2">JCM 19140</strain>
    </source>
</reference>
<feature type="transmembrane region" description="Helical" evidence="1">
    <location>
        <begin position="31"/>
        <end position="53"/>
    </location>
</feature>
<evidence type="ECO:0000313" key="2">
    <source>
        <dbReference type="EMBL" id="MCU9613135.1"/>
    </source>
</evidence>
<comment type="caution">
    <text evidence="2">The sequence shown here is derived from an EMBL/GenBank/DDBJ whole genome shotgun (WGS) entry which is preliminary data.</text>
</comment>
<keyword evidence="1" id="KW-0812">Transmembrane</keyword>
<keyword evidence="3" id="KW-1185">Reference proteome</keyword>
<dbReference type="AlphaFoldDB" id="A0AAE3LM38"/>
<name>A0AAE3LM38_9BACI</name>
<dbReference type="RefSeq" id="WP_263072347.1">
    <property type="nucleotide sequence ID" value="NZ_JAOUSF010000002.1"/>
</dbReference>
<keyword evidence="1" id="KW-0472">Membrane</keyword>
<dbReference type="Proteomes" id="UP001209318">
    <property type="component" value="Unassembled WGS sequence"/>
</dbReference>
<feature type="transmembrane region" description="Helical" evidence="1">
    <location>
        <begin position="65"/>
        <end position="91"/>
    </location>
</feature>
<accession>A0AAE3LM38</accession>
<evidence type="ECO:0000313" key="3">
    <source>
        <dbReference type="Proteomes" id="UP001209318"/>
    </source>
</evidence>
<dbReference type="EMBL" id="JAOUSF010000002">
    <property type="protein sequence ID" value="MCU9613135.1"/>
    <property type="molecule type" value="Genomic_DNA"/>
</dbReference>
<organism evidence="2 3">
    <name type="scientific">Perspicuibacillus lycopersici</name>
    <dbReference type="NCBI Taxonomy" id="1325689"/>
    <lineage>
        <taxon>Bacteria</taxon>
        <taxon>Bacillati</taxon>
        <taxon>Bacillota</taxon>
        <taxon>Bacilli</taxon>
        <taxon>Bacillales</taxon>
        <taxon>Bacillaceae</taxon>
        <taxon>Perspicuibacillus</taxon>
    </lineage>
</organism>